<organism evidence="2 4">
    <name type="scientific">Vibrio owensii</name>
    <dbReference type="NCBI Taxonomy" id="696485"/>
    <lineage>
        <taxon>Bacteria</taxon>
        <taxon>Pseudomonadati</taxon>
        <taxon>Pseudomonadota</taxon>
        <taxon>Gammaproteobacteria</taxon>
        <taxon>Vibrionales</taxon>
        <taxon>Vibrionaceae</taxon>
        <taxon>Vibrio</taxon>
    </lineage>
</organism>
<evidence type="ECO:0000313" key="2">
    <source>
        <dbReference type="EMBL" id="QGH46255.1"/>
    </source>
</evidence>
<dbReference type="Proteomes" id="UP000390336">
    <property type="component" value="Chromosome 1"/>
</dbReference>
<dbReference type="EMBL" id="CP033137">
    <property type="protein sequence ID" value="AYO13582.1"/>
    <property type="molecule type" value="Genomic_DNA"/>
</dbReference>
<reference evidence="2 4" key="1">
    <citation type="journal article" date="2015" name="Genome Announc.">
        <title>Draft Genome Sequence of Vibrio owensii Strain SH-14, Which Causes Shrimp Acute Hepatopancreatic Necrosis Disease.</title>
        <authorList>
            <person name="Liu L."/>
            <person name="Xiao J."/>
            <person name="Xia X."/>
            <person name="Pan Y."/>
            <person name="Yan S."/>
            <person name="Wang Y."/>
        </authorList>
    </citation>
    <scope>NUCLEOTIDE SEQUENCE [LARGE SCALE GENOMIC DNA]</scope>
    <source>
        <strain evidence="2 4">SH14</strain>
    </source>
</reference>
<sequence>MCIYKRLRKQTSVKNERLSINLLIKLFVFVN</sequence>
<gene>
    <name evidence="2" type="ORF">APZ19_03725</name>
    <name evidence="1" type="ORF">D0812_03795</name>
</gene>
<reference evidence="1 3" key="2">
    <citation type="submission" date="2018-10" db="EMBL/GenBank/DDBJ databases">
        <title>Whole Genome of Vibrio owensii strain 170502, isolated from Acute Hepatopancreatic Necrosis Disease (AHPND) shrimp.</title>
        <authorList>
            <person name="Yan M."/>
            <person name="Wang X."/>
            <person name="Wang Y."/>
        </authorList>
    </citation>
    <scope>NUCLEOTIDE SEQUENCE [LARGE SCALE GENOMIC DNA]</scope>
    <source>
        <strain evidence="1 3">1700302</strain>
    </source>
</reference>
<keyword evidence="3" id="KW-1185">Reference proteome</keyword>
<proteinExistence type="predicted"/>
<reference evidence="2" key="3">
    <citation type="submission" date="2019-11" db="EMBL/GenBank/DDBJ databases">
        <title>Complete genome sequence of Vibrio owensii SH-14 isolated from shrimp with acute hepatopancreatic necrosis diease.</title>
        <authorList>
            <person name="Liang X."/>
            <person name="Wang Y."/>
        </authorList>
    </citation>
    <scope>NUCLEOTIDE SEQUENCE</scope>
    <source>
        <strain evidence="2">SH14</strain>
    </source>
</reference>
<evidence type="ECO:0000313" key="4">
    <source>
        <dbReference type="Proteomes" id="UP000390336"/>
    </source>
</evidence>
<dbReference type="Proteomes" id="UP000272136">
    <property type="component" value="Chromosome 1"/>
</dbReference>
<name>A0AAP9K9C3_9VIBR</name>
<evidence type="ECO:0000313" key="1">
    <source>
        <dbReference type="EMBL" id="AYO13582.1"/>
    </source>
</evidence>
<dbReference type="EMBL" id="CP045859">
    <property type="protein sequence ID" value="QGH46255.1"/>
    <property type="molecule type" value="Genomic_DNA"/>
</dbReference>
<dbReference type="AlphaFoldDB" id="A0AAP9K9C3"/>
<protein>
    <submittedName>
        <fullName evidence="2">Uncharacterized protein</fullName>
    </submittedName>
</protein>
<accession>A0AAP9K9C3</accession>
<evidence type="ECO:0000313" key="3">
    <source>
        <dbReference type="Proteomes" id="UP000272136"/>
    </source>
</evidence>